<comment type="caution">
    <text evidence="2">The sequence shown here is derived from an EMBL/GenBank/DDBJ whole genome shotgun (WGS) entry which is preliminary data.</text>
</comment>
<organism evidence="2 6">
    <name type="scientific">Brachyspira aalborgi</name>
    <dbReference type="NCBI Taxonomy" id="29522"/>
    <lineage>
        <taxon>Bacteria</taxon>
        <taxon>Pseudomonadati</taxon>
        <taxon>Spirochaetota</taxon>
        <taxon>Spirochaetia</taxon>
        <taxon>Brachyspirales</taxon>
        <taxon>Brachyspiraceae</taxon>
        <taxon>Brachyspira</taxon>
    </lineage>
</organism>
<evidence type="ECO:0000313" key="2">
    <source>
        <dbReference type="EMBL" id="TXJ44138.1"/>
    </source>
</evidence>
<proteinExistence type="predicted"/>
<dbReference type="Proteomes" id="UP000322659">
    <property type="component" value="Unassembled WGS sequence"/>
</dbReference>
<dbReference type="EMBL" id="SAYI01000019">
    <property type="protein sequence ID" value="TXJ54542.1"/>
    <property type="molecule type" value="Genomic_DNA"/>
</dbReference>
<dbReference type="AlphaFoldDB" id="A0A5C8E7C8"/>
<dbReference type="Proteomes" id="UP000324574">
    <property type="component" value="Unassembled WGS sequence"/>
</dbReference>
<gene>
    <name evidence="2" type="ORF">EPJ70_07835</name>
    <name evidence="1" type="ORF">EPJ71_06180</name>
    <name evidence="3" type="ORF">EPJ76_09465</name>
</gene>
<dbReference type="RefSeq" id="WP_021958223.1">
    <property type="nucleotide sequence ID" value="NZ_SAXZ01000011.1"/>
</dbReference>
<evidence type="ECO:0000313" key="1">
    <source>
        <dbReference type="EMBL" id="TXJ32502.1"/>
    </source>
</evidence>
<name>A0A5C8E7C8_9SPIR</name>
<protein>
    <recommendedName>
        <fullName evidence="7">PorT family protein</fullName>
    </recommendedName>
</protein>
<evidence type="ECO:0000313" key="3">
    <source>
        <dbReference type="EMBL" id="TXJ54542.1"/>
    </source>
</evidence>
<evidence type="ECO:0000313" key="4">
    <source>
        <dbReference type="Proteomes" id="UP000322327"/>
    </source>
</evidence>
<accession>A0A5C8E7C8</accession>
<dbReference type="EMBL" id="SAXZ01000011">
    <property type="protein sequence ID" value="TXJ32502.1"/>
    <property type="molecule type" value="Genomic_DNA"/>
</dbReference>
<keyword evidence="5" id="KW-1185">Reference proteome</keyword>
<reference evidence="4 5" key="1">
    <citation type="journal article" date="1992" name="Lakartidningen">
        <title>[Penicillin V and not amoxicillin is the first choice preparation in acute otitis].</title>
        <authorList>
            <person name="Kamme C."/>
            <person name="Lundgren K."/>
            <person name="Prellner K."/>
        </authorList>
    </citation>
    <scope>NUCLEOTIDE SEQUENCE [LARGE SCALE GENOMIC DNA]</scope>
    <source>
        <strain evidence="3 4">PC3053II</strain>
        <strain evidence="2 6">PC3714II</strain>
        <strain evidence="1 5">PC5099IV</strain>
    </source>
</reference>
<evidence type="ECO:0000313" key="6">
    <source>
        <dbReference type="Proteomes" id="UP000324574"/>
    </source>
</evidence>
<evidence type="ECO:0008006" key="7">
    <source>
        <dbReference type="Google" id="ProtNLM"/>
    </source>
</evidence>
<evidence type="ECO:0000313" key="5">
    <source>
        <dbReference type="Proteomes" id="UP000322659"/>
    </source>
</evidence>
<dbReference type="EMBL" id="SAYG01000009">
    <property type="protein sequence ID" value="TXJ44138.1"/>
    <property type="molecule type" value="Genomic_DNA"/>
</dbReference>
<reference evidence="2" key="2">
    <citation type="submission" date="2019-01" db="EMBL/GenBank/DDBJ databases">
        <authorList>
            <person name="Thorell K."/>
        </authorList>
    </citation>
    <scope>NUCLEOTIDE SEQUENCE</scope>
    <source>
        <strain evidence="3">PC3053II</strain>
        <strain evidence="2">PC3714II</strain>
        <strain evidence="1">PC5099IV</strain>
    </source>
</reference>
<sequence>MKDLKRLFFIISIFAIFNISAFAKSGLEFILNVPIGASYSIISENMKDYKMKNSFGFDVGVNAQFGGMFQNEEGFGISLLGDIGYSHDSYKIKYERNYVKDYSHRYDSIQVGLLTKLNIKKISIGIGGGVKFPIFSYFEHNYNKNYSTSSASYSIQTNPNDENNTSGEENGWYDHVYYGDGYGYYQKQKSYYVIPYVKLTLDYSVFFTQKWAINIGLYCRYDFLPERELYYYNNYNHYYEFIKKPKNYGTLNFGVQLGLRFAPKA</sequence>
<dbReference type="Proteomes" id="UP000322327">
    <property type="component" value="Unassembled WGS sequence"/>
</dbReference>